<evidence type="ECO:0000256" key="1">
    <source>
        <dbReference type="SAM" id="MobiDB-lite"/>
    </source>
</evidence>
<feature type="region of interest" description="Disordered" evidence="1">
    <location>
        <begin position="316"/>
        <end position="337"/>
    </location>
</feature>
<dbReference type="Pfam" id="PF15929">
    <property type="entry name" value="Myofilin"/>
    <property type="match status" value="1"/>
</dbReference>
<accession>A0A6L2PYU8</accession>
<reference evidence="3" key="1">
    <citation type="submission" date="2020-01" db="EMBL/GenBank/DDBJ databases">
        <title>Draft genome sequence of the Termite Coptotermes fromosanus.</title>
        <authorList>
            <person name="Itakura S."/>
            <person name="Yosikawa Y."/>
            <person name="Umezawa K."/>
        </authorList>
    </citation>
    <scope>NUCLEOTIDE SEQUENCE [LARGE SCALE GENOMIC DNA]</scope>
</reference>
<comment type="caution">
    <text evidence="2">The sequence shown here is derived from an EMBL/GenBank/DDBJ whole genome shotgun (WGS) entry which is preliminary data.</text>
</comment>
<keyword evidence="3" id="KW-1185">Reference proteome</keyword>
<dbReference type="InParanoid" id="A0A6L2PYU8"/>
<protein>
    <submittedName>
        <fullName evidence="2">Uncharacterized protein</fullName>
    </submittedName>
</protein>
<dbReference type="AlphaFoldDB" id="A0A6L2PYU8"/>
<name>A0A6L2PYU8_COPFO</name>
<organism evidence="2 3">
    <name type="scientific">Coptotermes formosanus</name>
    <name type="common">Formosan subterranean termite</name>
    <dbReference type="NCBI Taxonomy" id="36987"/>
    <lineage>
        <taxon>Eukaryota</taxon>
        <taxon>Metazoa</taxon>
        <taxon>Ecdysozoa</taxon>
        <taxon>Arthropoda</taxon>
        <taxon>Hexapoda</taxon>
        <taxon>Insecta</taxon>
        <taxon>Pterygota</taxon>
        <taxon>Neoptera</taxon>
        <taxon>Polyneoptera</taxon>
        <taxon>Dictyoptera</taxon>
        <taxon>Blattodea</taxon>
        <taxon>Blattoidea</taxon>
        <taxon>Termitoidae</taxon>
        <taxon>Rhinotermitidae</taxon>
        <taxon>Coptotermes</taxon>
    </lineage>
</organism>
<dbReference type="OrthoDB" id="6328862at2759"/>
<dbReference type="Proteomes" id="UP000502823">
    <property type="component" value="Unassembled WGS sequence"/>
</dbReference>
<dbReference type="FunCoup" id="A0A6L2PYU8">
    <property type="interactions" value="31"/>
</dbReference>
<evidence type="ECO:0000313" key="3">
    <source>
        <dbReference type="Proteomes" id="UP000502823"/>
    </source>
</evidence>
<dbReference type="EMBL" id="BLKM01000725">
    <property type="protein sequence ID" value="GFG37801.1"/>
    <property type="molecule type" value="Genomic_DNA"/>
</dbReference>
<evidence type="ECO:0000313" key="2">
    <source>
        <dbReference type="EMBL" id="GFG37801.1"/>
    </source>
</evidence>
<feature type="region of interest" description="Disordered" evidence="1">
    <location>
        <begin position="1"/>
        <end position="28"/>
    </location>
</feature>
<sequence>MVISDPHHLRHERPPQIPRKQSVQAPRFHSKVSSRPVVKIMLKNQLDIIGRNEPIQRKARFWQSYVRALKGTDDMRAPDRIPPRPRGIFRPLLADFPELSSGWPYSKSMYDEPVHAVDRIAVPGYRYLPVSREIYGYTPRNLYPTPYRPAPVYDAKKAWDDHLKRLADIDRLYPSKYPLSARHATPANQREFTPTPPEPKDKLAYTYAGVPIYTRGGYVRRPLSELFEPSTSLPLSRLTRDPWWWAYPSLRPYTLPFGWNKTPFYLRNSYLSPVKRTYLWGQHPIRPFDPVFRPRNARESLESNLKRLNESENLFQSEESLKKSRPKFRREKELTPSGEGLPVYSPGLRRPLSDVLQPLEETPLSKISREPWWWAYPSLRPHITEFKGLPSHLRDTYLSPVKNTFHWYEHPFRPLGLMTPAFYYYLWRRAYWDNVLHEIDTRILNAVSPASQPIYCIALCVVLTASRTQAREYRTICYWLGLCRMVCSEDMRIGKTSEEKRQDEKRQKKGRS</sequence>
<proteinExistence type="predicted"/>
<dbReference type="InterPro" id="IPR031828">
    <property type="entry name" value="Myofilin"/>
</dbReference>
<gene>
    <name evidence="2" type="ORF">Cfor_11618</name>
</gene>